<evidence type="ECO:0000313" key="2">
    <source>
        <dbReference type="EMBL" id="MDR5900369.1"/>
    </source>
</evidence>
<sequence length="204" mass="22300">MAITRVSKSFSREPRIHFLGIWDTVGALGVPGTHLFRNKYAWHDTALSSIVDRAYQAVALDEHRATYNVSLWTSTDGKPKTGNLDVEQRWFIGAHANVGGGYGADDTLADIPLSWMLGKAEKAGLKVDQYDVAEDAWKTAPKDSFAEFLWGFTPNSNALESRKTAGFTDNIRKGCRGNRRSIFQSTTVSGSAGAIQPVITGHVP</sequence>
<name>A0ABU1H819_9GAMM</name>
<gene>
    <name evidence="2" type="ORF">QC823_15495</name>
</gene>
<accession>A0ABU1H819</accession>
<dbReference type="EMBL" id="JARWAN010000039">
    <property type="protein sequence ID" value="MDR5900369.1"/>
    <property type="molecule type" value="Genomic_DNA"/>
</dbReference>
<comment type="caution">
    <text evidence="2">The sequence shown here is derived from an EMBL/GenBank/DDBJ whole genome shotgun (WGS) entry which is preliminary data.</text>
</comment>
<evidence type="ECO:0000259" key="1">
    <source>
        <dbReference type="Pfam" id="PF09994"/>
    </source>
</evidence>
<reference evidence="2 3" key="1">
    <citation type="submission" date="2023-04" db="EMBL/GenBank/DDBJ databases">
        <title>A long-awaited taxogenomic arrangement of the family Halomonadaceae.</title>
        <authorList>
            <person name="De La Haba R."/>
            <person name="Chuvochina M."/>
            <person name="Wittouck S."/>
            <person name="Arahal D.R."/>
            <person name="Sanchez-Porro C."/>
            <person name="Hugenholtz P."/>
            <person name="Ventosa A."/>
        </authorList>
    </citation>
    <scope>NUCLEOTIDE SEQUENCE [LARGE SCALE GENOMIC DNA]</scope>
    <source>
        <strain evidence="2 3">DSM 21020</strain>
    </source>
</reference>
<proteinExistence type="predicted"/>
<keyword evidence="3" id="KW-1185">Reference proteome</keyword>
<evidence type="ECO:0000313" key="3">
    <source>
        <dbReference type="Proteomes" id="UP001254564"/>
    </source>
</evidence>
<dbReference type="PANTHER" id="PTHR33840">
    <property type="match status" value="1"/>
</dbReference>
<dbReference type="RefSeq" id="WP_309657244.1">
    <property type="nucleotide sequence ID" value="NZ_JARWAN010000039.1"/>
</dbReference>
<dbReference type="Proteomes" id="UP001254564">
    <property type="component" value="Unassembled WGS sequence"/>
</dbReference>
<dbReference type="PANTHER" id="PTHR33840:SF1">
    <property type="entry name" value="TLE1 PHOSPHOLIPASE DOMAIN-CONTAINING PROTEIN"/>
    <property type="match status" value="1"/>
</dbReference>
<protein>
    <submittedName>
        <fullName evidence="2">DUF2235 domain-containing protein</fullName>
    </submittedName>
</protein>
<feature type="domain" description="T6SS Phospholipase effector Tle1-like catalytic" evidence="1">
    <location>
        <begin position="7"/>
        <end position="117"/>
    </location>
</feature>
<dbReference type="InterPro" id="IPR018712">
    <property type="entry name" value="Tle1-like_cat"/>
</dbReference>
<dbReference type="Pfam" id="PF09994">
    <property type="entry name" value="T6SS_Tle1-like_cat"/>
    <property type="match status" value="1"/>
</dbReference>
<organism evidence="2 3">
    <name type="scientific">Vreelandella vilamensis</name>
    <dbReference type="NCBI Taxonomy" id="531309"/>
    <lineage>
        <taxon>Bacteria</taxon>
        <taxon>Pseudomonadati</taxon>
        <taxon>Pseudomonadota</taxon>
        <taxon>Gammaproteobacteria</taxon>
        <taxon>Oceanospirillales</taxon>
        <taxon>Halomonadaceae</taxon>
        <taxon>Vreelandella</taxon>
    </lineage>
</organism>